<evidence type="ECO:0000259" key="8">
    <source>
        <dbReference type="PROSITE" id="PS50835"/>
    </source>
</evidence>
<evidence type="ECO:0000313" key="9">
    <source>
        <dbReference type="Proteomes" id="UP000001554"/>
    </source>
</evidence>
<accession>A0A9J7HTK2</accession>
<dbReference type="KEGG" id="bfo:118407762"/>
<dbReference type="PROSITE" id="PS50835">
    <property type="entry name" value="IG_LIKE"/>
    <property type="match status" value="2"/>
</dbReference>
<keyword evidence="5" id="KW-0393">Immunoglobulin domain</keyword>
<feature type="signal peptide" evidence="7">
    <location>
        <begin position="1"/>
        <end position="17"/>
    </location>
</feature>
<evidence type="ECO:0000256" key="5">
    <source>
        <dbReference type="ARBA" id="ARBA00023319"/>
    </source>
</evidence>
<evidence type="ECO:0000256" key="2">
    <source>
        <dbReference type="ARBA" id="ARBA00023136"/>
    </source>
</evidence>
<evidence type="ECO:0000256" key="1">
    <source>
        <dbReference type="ARBA" id="ARBA00004479"/>
    </source>
</evidence>
<dbReference type="SMART" id="SM00409">
    <property type="entry name" value="IG"/>
    <property type="match status" value="2"/>
</dbReference>
<dbReference type="InterPro" id="IPR013783">
    <property type="entry name" value="Ig-like_fold"/>
</dbReference>
<dbReference type="GeneID" id="118407762"/>
<dbReference type="InterPro" id="IPR003598">
    <property type="entry name" value="Ig_sub2"/>
</dbReference>
<sequence>MLLQVCLAAILAVTVTAESVSHQQGQSHLFECDYPISADTYVINWYKDGTSVMNYLSGGEPAFTEDLDDRTDVQFVNNRNLEITNLRVSDEGEYYCSVIEIGAGGQSGDGTRYQLVVFVPPTITLMGGPYEVEVGEMMMSTCRANSHPPSNFTWTLPNGNVTQGAVLEITNMTQAEIGTYMCTADNGYGTDYESVDITMTGYAAPPMTTESAPPVGGSDVMRATGLPVILLYIASLLLPVVIS</sequence>
<gene>
    <name evidence="10" type="primary">LOC118407762</name>
</gene>
<dbReference type="CDD" id="cd00099">
    <property type="entry name" value="IgV"/>
    <property type="match status" value="1"/>
</dbReference>
<organism evidence="9 10">
    <name type="scientific">Branchiostoma floridae</name>
    <name type="common">Florida lancelet</name>
    <name type="synonym">Amphioxus</name>
    <dbReference type="NCBI Taxonomy" id="7739"/>
    <lineage>
        <taxon>Eukaryota</taxon>
        <taxon>Metazoa</taxon>
        <taxon>Chordata</taxon>
        <taxon>Cephalochordata</taxon>
        <taxon>Leptocardii</taxon>
        <taxon>Amphioxiformes</taxon>
        <taxon>Branchiostomatidae</taxon>
        <taxon>Branchiostoma</taxon>
    </lineage>
</organism>
<dbReference type="Pfam" id="PF13927">
    <property type="entry name" value="Ig_3"/>
    <property type="match status" value="1"/>
</dbReference>
<dbReference type="GO" id="GO:0005911">
    <property type="term" value="C:cell-cell junction"/>
    <property type="evidence" value="ECO:0000318"/>
    <property type="project" value="GO_Central"/>
</dbReference>
<dbReference type="Pfam" id="PF07686">
    <property type="entry name" value="V-set"/>
    <property type="match status" value="1"/>
</dbReference>
<keyword evidence="7" id="KW-0732">Signal</keyword>
<dbReference type="InterPro" id="IPR007110">
    <property type="entry name" value="Ig-like_dom"/>
</dbReference>
<evidence type="ECO:0000256" key="7">
    <source>
        <dbReference type="SAM" id="SignalP"/>
    </source>
</evidence>
<dbReference type="GO" id="GO:0050839">
    <property type="term" value="F:cell adhesion molecule binding"/>
    <property type="evidence" value="ECO:0000318"/>
    <property type="project" value="GO_Central"/>
</dbReference>
<dbReference type="RefSeq" id="XP_035664175.1">
    <property type="nucleotide sequence ID" value="XM_035808282.1"/>
</dbReference>
<dbReference type="SMART" id="SM00408">
    <property type="entry name" value="IGc2"/>
    <property type="match status" value="2"/>
</dbReference>
<evidence type="ECO:0000313" key="10">
    <source>
        <dbReference type="RefSeq" id="XP_035664175.1"/>
    </source>
</evidence>
<keyword evidence="6" id="KW-1133">Transmembrane helix</keyword>
<evidence type="ECO:0000256" key="6">
    <source>
        <dbReference type="SAM" id="Phobius"/>
    </source>
</evidence>
<evidence type="ECO:0000256" key="3">
    <source>
        <dbReference type="ARBA" id="ARBA00023157"/>
    </source>
</evidence>
<dbReference type="GO" id="GO:0005886">
    <property type="term" value="C:plasma membrane"/>
    <property type="evidence" value="ECO:0000318"/>
    <property type="project" value="GO_Central"/>
</dbReference>
<dbReference type="Proteomes" id="UP000001554">
    <property type="component" value="Unplaced"/>
</dbReference>
<dbReference type="InterPro" id="IPR051275">
    <property type="entry name" value="Cell_adhesion_signaling"/>
</dbReference>
<keyword evidence="4" id="KW-0325">Glycoprotein</keyword>
<dbReference type="PANTHER" id="PTHR11640:SF164">
    <property type="entry name" value="MAM DOMAIN-CONTAINING GLYCOSYLPHOSPHATIDYLINOSITOL ANCHOR PROTEIN 1"/>
    <property type="match status" value="1"/>
</dbReference>
<evidence type="ECO:0000256" key="4">
    <source>
        <dbReference type="ARBA" id="ARBA00023180"/>
    </source>
</evidence>
<dbReference type="InterPro" id="IPR036179">
    <property type="entry name" value="Ig-like_dom_sf"/>
</dbReference>
<name>A0A9J7HTK2_BRAFL</name>
<dbReference type="PANTHER" id="PTHR11640">
    <property type="entry name" value="NEPHRIN"/>
    <property type="match status" value="1"/>
</dbReference>
<dbReference type="OMA" id="ISMKERQ"/>
<dbReference type="Gene3D" id="2.60.40.10">
    <property type="entry name" value="Immunoglobulins"/>
    <property type="match status" value="2"/>
</dbReference>
<dbReference type="InterPro" id="IPR003599">
    <property type="entry name" value="Ig_sub"/>
</dbReference>
<feature type="chain" id="PRO_5039926978" evidence="7">
    <location>
        <begin position="18"/>
        <end position="243"/>
    </location>
</feature>
<dbReference type="GO" id="GO:0098609">
    <property type="term" value="P:cell-cell adhesion"/>
    <property type="evidence" value="ECO:0000318"/>
    <property type="project" value="GO_Central"/>
</dbReference>
<keyword evidence="6" id="KW-0812">Transmembrane</keyword>
<comment type="subcellular location">
    <subcellularLocation>
        <location evidence="1">Membrane</location>
        <topology evidence="1">Single-pass type I membrane protein</topology>
    </subcellularLocation>
</comment>
<feature type="domain" description="Ig-like" evidence="8">
    <location>
        <begin position="121"/>
        <end position="198"/>
    </location>
</feature>
<protein>
    <submittedName>
        <fullName evidence="10">Hemicentin-1-like isoform X1</fullName>
    </submittedName>
</protein>
<feature type="domain" description="Ig-like" evidence="8">
    <location>
        <begin position="11"/>
        <end position="98"/>
    </location>
</feature>
<feature type="transmembrane region" description="Helical" evidence="6">
    <location>
        <begin position="223"/>
        <end position="242"/>
    </location>
</feature>
<keyword evidence="3" id="KW-1015">Disulfide bond</keyword>
<keyword evidence="2 6" id="KW-0472">Membrane</keyword>
<proteinExistence type="predicted"/>
<dbReference type="InterPro" id="IPR013106">
    <property type="entry name" value="Ig_V-set"/>
</dbReference>
<dbReference type="AlphaFoldDB" id="A0A9J7HTK2"/>
<keyword evidence="9" id="KW-1185">Reference proteome</keyword>
<reference evidence="10" key="1">
    <citation type="submission" date="2025-08" db="UniProtKB">
        <authorList>
            <consortium name="RefSeq"/>
        </authorList>
    </citation>
    <scope>IDENTIFICATION</scope>
    <source>
        <strain evidence="10">S238N-H82</strain>
        <tissue evidence="10">Testes</tissue>
    </source>
</reference>
<dbReference type="OrthoDB" id="6159398at2759"/>
<dbReference type="SUPFAM" id="SSF48726">
    <property type="entry name" value="Immunoglobulin"/>
    <property type="match status" value="2"/>
</dbReference>